<dbReference type="Pfam" id="PF12614">
    <property type="entry name" value="RRF_GI"/>
    <property type="match status" value="1"/>
</dbReference>
<sequence>MPKNHIIIALPSLIHRIGREALNEAKKTAITLGCQFSRVRRSRNWSLSGEAIKIQQLNSQLQHQGNQNYHYLIQKVDRGLLEHVDKLEPLEDKLIRLMTENPSMTLAELMQLTDCDLAQARSARFQVDCW</sequence>
<name>A0ABS5I3U8_9GAMM</name>
<keyword evidence="2" id="KW-1185">Reference proteome</keyword>
<dbReference type="Proteomes" id="UP000811844">
    <property type="component" value="Unassembled WGS sequence"/>
</dbReference>
<gene>
    <name evidence="1" type="ORF">G3R48_08650</name>
</gene>
<dbReference type="RefSeq" id="WP_153664191.1">
    <property type="nucleotide sequence ID" value="NZ_JAAIKR010000006.1"/>
</dbReference>
<protein>
    <submittedName>
        <fullName evidence="1">Ribosome recycling factor</fullName>
    </submittedName>
</protein>
<dbReference type="EMBL" id="JAAIKR010000006">
    <property type="protein sequence ID" value="MBR9728050.1"/>
    <property type="molecule type" value="Genomic_DNA"/>
</dbReference>
<evidence type="ECO:0000313" key="1">
    <source>
        <dbReference type="EMBL" id="MBR9728050.1"/>
    </source>
</evidence>
<proteinExistence type="predicted"/>
<comment type="caution">
    <text evidence="1">The sequence shown here is derived from an EMBL/GenBank/DDBJ whole genome shotgun (WGS) entry which is preliminary data.</text>
</comment>
<accession>A0ABS5I3U8</accession>
<evidence type="ECO:0000313" key="2">
    <source>
        <dbReference type="Proteomes" id="UP000811844"/>
    </source>
</evidence>
<organism evidence="1 2">
    <name type="scientific">Shewanella intestini</name>
    <dbReference type="NCBI Taxonomy" id="2017544"/>
    <lineage>
        <taxon>Bacteria</taxon>
        <taxon>Pseudomonadati</taxon>
        <taxon>Pseudomonadota</taxon>
        <taxon>Gammaproteobacteria</taxon>
        <taxon>Alteromonadales</taxon>
        <taxon>Shewanellaceae</taxon>
        <taxon>Shewanella</taxon>
    </lineage>
</organism>
<reference evidence="1 2" key="1">
    <citation type="submission" date="2020-02" db="EMBL/GenBank/DDBJ databases">
        <title>Shewanella WXL01 sp. nov., a marine bacterium isolated from green algae in Luhuitou Fringing Reef (Northern South China Sea).</title>
        <authorList>
            <person name="Wang X."/>
        </authorList>
    </citation>
    <scope>NUCLEOTIDE SEQUENCE [LARGE SCALE GENOMIC DNA]</scope>
    <source>
        <strain evidence="1 2">MCCC 1A01895</strain>
    </source>
</reference>
<dbReference type="InterPro" id="IPR022253">
    <property type="entry name" value="Ribosome_recyc_fac_bac"/>
</dbReference>